<dbReference type="GO" id="GO:1905897">
    <property type="term" value="P:regulation of response to endoplasmic reticulum stress"/>
    <property type="evidence" value="ECO:0007669"/>
    <property type="project" value="TreeGrafter"/>
</dbReference>
<comment type="caution">
    <text evidence="9">The sequence shown here is derived from an EMBL/GenBank/DDBJ whole genome shotgun (WGS) entry which is preliminary data.</text>
</comment>
<feature type="transmembrane region" description="Helical" evidence="7">
    <location>
        <begin position="564"/>
        <end position="585"/>
    </location>
</feature>
<feature type="region of interest" description="Disordered" evidence="6">
    <location>
        <begin position="49"/>
        <end position="71"/>
    </location>
</feature>
<protein>
    <recommendedName>
        <fullName evidence="5">Endopeptidase S2P</fullName>
    </recommendedName>
</protein>
<dbReference type="PANTHER" id="PTHR13325">
    <property type="entry name" value="PROTEASE M50 MEMBRANE-BOUND TRANSCRIPTION FACTOR SITE 2 PROTEASE"/>
    <property type="match status" value="1"/>
</dbReference>
<keyword evidence="3 7" id="KW-1133">Transmembrane helix</keyword>
<evidence type="ECO:0000313" key="9">
    <source>
        <dbReference type="EMBL" id="KAG2224481.1"/>
    </source>
</evidence>
<name>A0A8H7VIV7_9FUNG</name>
<sequence length="586" mass="66303">MDPLALAFQFICLWGIIYIIVLATKFYIATKESDHQRITTANGSILPTTTTTTTYEEGGGGGGGGNRNDNTNNEKDQWMIKLFQVKYTTAKCNNLFRRLAEAAPRFWNLWFAMGTLVALIVMIAGVIVIGYAALKILLSFWHMLQLSTFQQEEQKELRPTTEIIHRFRKRSLDENQVGSSQNDNDEQVFLPMIPGVTVPLSHLGYYLLALLICGVFHEAGHAIAAYCQRVPIRSAGIFVYYIYPGAFVNISDHALQLIAPFRQLKIICAGVWHNIILYIWTWIMLSGGLKIILILLGWQSLESTGGVSVVNVRPDSPLSYHLPISSILYQLDDFPLEHNIVDWNDYLLAQEDHIPTQGFCATVLDKDNPNKVNECCDIDDEYPFGRSSNSTLSCFRDFKTTGHTEADYFTCLPMTQVMISRESKRCIQDLECSLNEYCVTPYTPSSAGQIVRMYTKAPAWKKNEIESDKVFVFEGELVDIWESVKVGILRPRFWFLPVFIPHTIELLLRYISSFTLALALLNILPAFQLDGEFALGQLVSLLFQQNDHLSTGRLQQPQYYTRKIIKITSTIVGFVIIGSILLGLVK</sequence>
<feature type="domain" description="Peptidase M50" evidence="8">
    <location>
        <begin position="205"/>
        <end position="541"/>
    </location>
</feature>
<feature type="compositionally biased region" description="Gly residues" evidence="6">
    <location>
        <begin position="57"/>
        <end position="66"/>
    </location>
</feature>
<feature type="transmembrane region" description="Helical" evidence="7">
    <location>
        <begin position="238"/>
        <end position="255"/>
    </location>
</feature>
<dbReference type="AlphaFoldDB" id="A0A8H7VIV7"/>
<evidence type="ECO:0000256" key="7">
    <source>
        <dbReference type="SAM" id="Phobius"/>
    </source>
</evidence>
<dbReference type="GO" id="GO:0004222">
    <property type="term" value="F:metalloendopeptidase activity"/>
    <property type="evidence" value="ECO:0007669"/>
    <property type="project" value="InterPro"/>
</dbReference>
<keyword evidence="4 7" id="KW-0472">Membrane</keyword>
<evidence type="ECO:0000256" key="3">
    <source>
        <dbReference type="ARBA" id="ARBA00022989"/>
    </source>
</evidence>
<evidence type="ECO:0000256" key="2">
    <source>
        <dbReference type="ARBA" id="ARBA00022692"/>
    </source>
</evidence>
<dbReference type="InterPro" id="IPR001193">
    <property type="entry name" value="MBTPS2"/>
</dbReference>
<proteinExistence type="predicted"/>
<evidence type="ECO:0000256" key="5">
    <source>
        <dbReference type="ARBA" id="ARBA00032658"/>
    </source>
</evidence>
<dbReference type="GO" id="GO:0031293">
    <property type="term" value="P:membrane protein intracellular domain proteolysis"/>
    <property type="evidence" value="ECO:0007669"/>
    <property type="project" value="TreeGrafter"/>
</dbReference>
<dbReference type="EMBL" id="JAEPRB010000042">
    <property type="protein sequence ID" value="KAG2224481.1"/>
    <property type="molecule type" value="Genomic_DNA"/>
</dbReference>
<organism evidence="9 10">
    <name type="scientific">Circinella minor</name>
    <dbReference type="NCBI Taxonomy" id="1195481"/>
    <lineage>
        <taxon>Eukaryota</taxon>
        <taxon>Fungi</taxon>
        <taxon>Fungi incertae sedis</taxon>
        <taxon>Mucoromycota</taxon>
        <taxon>Mucoromycotina</taxon>
        <taxon>Mucoromycetes</taxon>
        <taxon>Mucorales</taxon>
        <taxon>Lichtheimiaceae</taxon>
        <taxon>Circinella</taxon>
    </lineage>
</organism>
<dbReference type="PRINTS" id="PR01000">
    <property type="entry name" value="SREBPS2PTASE"/>
</dbReference>
<evidence type="ECO:0000256" key="4">
    <source>
        <dbReference type="ARBA" id="ARBA00023136"/>
    </source>
</evidence>
<evidence type="ECO:0000313" key="10">
    <source>
        <dbReference type="Proteomes" id="UP000646827"/>
    </source>
</evidence>
<feature type="transmembrane region" description="Helical" evidence="7">
    <location>
        <begin position="203"/>
        <end position="226"/>
    </location>
</feature>
<feature type="transmembrane region" description="Helical" evidence="7">
    <location>
        <begin position="517"/>
        <end position="543"/>
    </location>
</feature>
<keyword evidence="10" id="KW-1185">Reference proteome</keyword>
<reference evidence="9 10" key="1">
    <citation type="submission" date="2020-12" db="EMBL/GenBank/DDBJ databases">
        <title>Metabolic potential, ecology and presence of endohyphal bacteria is reflected in genomic diversity of Mucoromycotina.</title>
        <authorList>
            <person name="Muszewska A."/>
            <person name="Okrasinska A."/>
            <person name="Steczkiewicz K."/>
            <person name="Drgas O."/>
            <person name="Orlowska M."/>
            <person name="Perlinska-Lenart U."/>
            <person name="Aleksandrzak-Piekarczyk T."/>
            <person name="Szatraj K."/>
            <person name="Zielenkiewicz U."/>
            <person name="Pilsyk S."/>
            <person name="Malc E."/>
            <person name="Mieczkowski P."/>
            <person name="Kruszewska J.S."/>
            <person name="Biernat P."/>
            <person name="Pawlowska J."/>
        </authorList>
    </citation>
    <scope>NUCLEOTIDE SEQUENCE [LARGE SCALE GENOMIC DNA]</scope>
    <source>
        <strain evidence="9 10">CBS 142.35</strain>
    </source>
</reference>
<dbReference type="GO" id="GO:0016020">
    <property type="term" value="C:membrane"/>
    <property type="evidence" value="ECO:0007669"/>
    <property type="project" value="InterPro"/>
</dbReference>
<keyword evidence="2 7" id="KW-0812">Transmembrane</keyword>
<dbReference type="GO" id="GO:0005737">
    <property type="term" value="C:cytoplasm"/>
    <property type="evidence" value="ECO:0007669"/>
    <property type="project" value="TreeGrafter"/>
</dbReference>
<feature type="transmembrane region" description="Helical" evidence="7">
    <location>
        <begin position="6"/>
        <end position="28"/>
    </location>
</feature>
<feature type="transmembrane region" description="Helical" evidence="7">
    <location>
        <begin position="275"/>
        <end position="298"/>
    </location>
</feature>
<comment type="subcellular location">
    <subcellularLocation>
        <location evidence="1">Endomembrane system</location>
        <topology evidence="1">Multi-pass membrane protein</topology>
    </subcellularLocation>
</comment>
<evidence type="ECO:0000256" key="1">
    <source>
        <dbReference type="ARBA" id="ARBA00004127"/>
    </source>
</evidence>
<feature type="transmembrane region" description="Helical" evidence="7">
    <location>
        <begin position="107"/>
        <end position="134"/>
    </location>
</feature>
<dbReference type="OrthoDB" id="7694678at2759"/>
<evidence type="ECO:0000256" key="6">
    <source>
        <dbReference type="SAM" id="MobiDB-lite"/>
    </source>
</evidence>
<dbReference type="Pfam" id="PF02163">
    <property type="entry name" value="Peptidase_M50"/>
    <property type="match status" value="1"/>
</dbReference>
<dbReference type="GO" id="GO:0012505">
    <property type="term" value="C:endomembrane system"/>
    <property type="evidence" value="ECO:0007669"/>
    <property type="project" value="UniProtKB-SubCell"/>
</dbReference>
<dbReference type="PANTHER" id="PTHR13325:SF3">
    <property type="entry name" value="MEMBRANE-BOUND TRANSCRIPTION FACTOR SITE-2 PROTEASE"/>
    <property type="match status" value="1"/>
</dbReference>
<gene>
    <name evidence="9" type="ORF">INT45_010547</name>
</gene>
<evidence type="ECO:0000259" key="8">
    <source>
        <dbReference type="Pfam" id="PF02163"/>
    </source>
</evidence>
<dbReference type="Proteomes" id="UP000646827">
    <property type="component" value="Unassembled WGS sequence"/>
</dbReference>
<dbReference type="InterPro" id="IPR008915">
    <property type="entry name" value="Peptidase_M50"/>
</dbReference>
<accession>A0A8H7VIV7</accession>